<reference evidence="1 2" key="1">
    <citation type="submission" date="2018-02" db="EMBL/GenBank/DDBJ databases">
        <title>Genomic Encyclopedia of Archaeal and Bacterial Type Strains, Phase II (KMG-II): from individual species to whole genera.</title>
        <authorList>
            <person name="Goeker M."/>
        </authorList>
    </citation>
    <scope>NUCLEOTIDE SEQUENCE [LARGE SCALE GENOMIC DNA]</scope>
    <source>
        <strain evidence="1 2">DSM 22857</strain>
    </source>
</reference>
<dbReference type="AlphaFoldDB" id="A0A2S6IJ65"/>
<name>A0A2S6IJ65_9ACTN</name>
<protein>
    <submittedName>
        <fullName evidence="1">Uncharacterized protein</fullName>
    </submittedName>
</protein>
<organism evidence="1 2">
    <name type="scientific">Kineococcus xinjiangensis</name>
    <dbReference type="NCBI Taxonomy" id="512762"/>
    <lineage>
        <taxon>Bacteria</taxon>
        <taxon>Bacillati</taxon>
        <taxon>Actinomycetota</taxon>
        <taxon>Actinomycetes</taxon>
        <taxon>Kineosporiales</taxon>
        <taxon>Kineosporiaceae</taxon>
        <taxon>Kineococcus</taxon>
    </lineage>
</organism>
<sequence length="97" mass="9919">MSAMTSIDPTSVLAALSITCAVGITARLLRLDCTAQVGEARPLPASVVCLVCRLEGRALDSAAEAEFLAGVHNELHHGARPVAAPRRLGPMDTGGAA</sequence>
<dbReference type="Proteomes" id="UP000239485">
    <property type="component" value="Unassembled WGS sequence"/>
</dbReference>
<evidence type="ECO:0000313" key="2">
    <source>
        <dbReference type="Proteomes" id="UP000239485"/>
    </source>
</evidence>
<dbReference type="RefSeq" id="WP_104433164.1">
    <property type="nucleotide sequence ID" value="NZ_PTJD01000008.1"/>
</dbReference>
<comment type="caution">
    <text evidence="1">The sequence shown here is derived from an EMBL/GenBank/DDBJ whole genome shotgun (WGS) entry which is preliminary data.</text>
</comment>
<keyword evidence="2" id="KW-1185">Reference proteome</keyword>
<accession>A0A2S6IJ65</accession>
<gene>
    <name evidence="1" type="ORF">CLV92_108127</name>
</gene>
<evidence type="ECO:0000313" key="1">
    <source>
        <dbReference type="EMBL" id="PPK94225.1"/>
    </source>
</evidence>
<proteinExistence type="predicted"/>
<dbReference type="EMBL" id="PTJD01000008">
    <property type="protein sequence ID" value="PPK94225.1"/>
    <property type="molecule type" value="Genomic_DNA"/>
</dbReference>